<dbReference type="Gene3D" id="3.40.50.1360">
    <property type="match status" value="1"/>
</dbReference>
<name>A0A376J615_ECOLX</name>
<sequence length="36" mass="3954">MIGRKGAVGDILGYFFDAKGDVVTDIKIHNELIAYL</sequence>
<dbReference type="InterPro" id="IPR007324">
    <property type="entry name" value="Sugar-bd_dom_put"/>
</dbReference>
<proteinExistence type="predicted"/>
<protein>
    <submittedName>
        <fullName evidence="2">Putative sugar-binding regulatory protein</fullName>
    </submittedName>
</protein>
<evidence type="ECO:0000313" key="2">
    <source>
        <dbReference type="EMBL" id="STE55621.1"/>
    </source>
</evidence>
<dbReference type="EMBL" id="UFZL01000001">
    <property type="protein sequence ID" value="STE55621.1"/>
    <property type="molecule type" value="Genomic_DNA"/>
</dbReference>
<reference evidence="2 3" key="1">
    <citation type="submission" date="2018-06" db="EMBL/GenBank/DDBJ databases">
        <authorList>
            <consortium name="Pathogen Informatics"/>
            <person name="Doyle S."/>
        </authorList>
    </citation>
    <scope>NUCLEOTIDE SEQUENCE [LARGE SCALE GENOMIC DNA]</scope>
    <source>
        <strain evidence="2 3">NCTC10764</strain>
    </source>
</reference>
<organism evidence="2 3">
    <name type="scientific">Escherichia coli</name>
    <dbReference type="NCBI Taxonomy" id="562"/>
    <lineage>
        <taxon>Bacteria</taxon>
        <taxon>Pseudomonadati</taxon>
        <taxon>Pseudomonadota</taxon>
        <taxon>Gammaproteobacteria</taxon>
        <taxon>Enterobacterales</taxon>
        <taxon>Enterobacteriaceae</taxon>
        <taxon>Escherichia</taxon>
    </lineage>
</organism>
<feature type="domain" description="Sugar-binding" evidence="1">
    <location>
        <begin position="2"/>
        <end position="34"/>
    </location>
</feature>
<gene>
    <name evidence="2" type="primary">lsrR_3</name>
    <name evidence="2" type="ORF">NCTC10764_02175</name>
</gene>
<dbReference type="GO" id="GO:0030246">
    <property type="term" value="F:carbohydrate binding"/>
    <property type="evidence" value="ECO:0007669"/>
    <property type="project" value="InterPro"/>
</dbReference>
<dbReference type="Pfam" id="PF04198">
    <property type="entry name" value="Sugar-bind"/>
    <property type="match status" value="1"/>
</dbReference>
<dbReference type="SUPFAM" id="SSF100950">
    <property type="entry name" value="NagB/RpiA/CoA transferase-like"/>
    <property type="match status" value="1"/>
</dbReference>
<evidence type="ECO:0000313" key="3">
    <source>
        <dbReference type="Proteomes" id="UP000255201"/>
    </source>
</evidence>
<evidence type="ECO:0000259" key="1">
    <source>
        <dbReference type="Pfam" id="PF04198"/>
    </source>
</evidence>
<dbReference type="Proteomes" id="UP000255201">
    <property type="component" value="Unassembled WGS sequence"/>
</dbReference>
<dbReference type="AlphaFoldDB" id="A0A376J615"/>
<accession>A0A376J615</accession>
<dbReference type="InterPro" id="IPR037171">
    <property type="entry name" value="NagB/RpiA_transferase-like"/>
</dbReference>